<dbReference type="Gene3D" id="3.40.50.1820">
    <property type="entry name" value="alpha/beta hydrolase"/>
    <property type="match status" value="1"/>
</dbReference>
<proteinExistence type="predicted"/>
<dbReference type="InterPro" id="IPR000073">
    <property type="entry name" value="AB_hydrolase_1"/>
</dbReference>
<dbReference type="SUPFAM" id="SSF53474">
    <property type="entry name" value="alpha/beta-Hydrolases"/>
    <property type="match status" value="1"/>
</dbReference>
<evidence type="ECO:0000313" key="3">
    <source>
        <dbReference type="Proteomes" id="UP001597560"/>
    </source>
</evidence>
<keyword evidence="3" id="KW-1185">Reference proteome</keyword>
<accession>A0ABW6AUL0</accession>
<dbReference type="InterPro" id="IPR029058">
    <property type="entry name" value="AB_hydrolase_fold"/>
</dbReference>
<dbReference type="InterPro" id="IPR050228">
    <property type="entry name" value="Carboxylesterase_BioH"/>
</dbReference>
<gene>
    <name evidence="2" type="ORF">ACFS6J_02305</name>
</gene>
<dbReference type="Pfam" id="PF12697">
    <property type="entry name" value="Abhydrolase_6"/>
    <property type="match status" value="1"/>
</dbReference>
<name>A0ABW6AUL0_9SPHI</name>
<protein>
    <submittedName>
        <fullName evidence="2">Alpha/beta hydrolase</fullName>
    </submittedName>
</protein>
<evidence type="ECO:0000259" key="1">
    <source>
        <dbReference type="Pfam" id="PF12697"/>
    </source>
</evidence>
<reference evidence="3" key="1">
    <citation type="journal article" date="2019" name="Int. J. Syst. Evol. Microbiol.">
        <title>The Global Catalogue of Microorganisms (GCM) 10K type strain sequencing project: providing services to taxonomists for standard genome sequencing and annotation.</title>
        <authorList>
            <consortium name="The Broad Institute Genomics Platform"/>
            <consortium name="The Broad Institute Genome Sequencing Center for Infectious Disease"/>
            <person name="Wu L."/>
            <person name="Ma J."/>
        </authorList>
    </citation>
    <scope>NUCLEOTIDE SEQUENCE [LARGE SCALE GENOMIC DNA]</scope>
    <source>
        <strain evidence="3">KCTC 23098</strain>
    </source>
</reference>
<dbReference type="PANTHER" id="PTHR43194">
    <property type="entry name" value="HYDROLASE ALPHA/BETA FOLD FAMILY"/>
    <property type="match status" value="1"/>
</dbReference>
<dbReference type="PANTHER" id="PTHR43194:SF2">
    <property type="entry name" value="PEROXISOMAL MEMBRANE PROTEIN LPX1"/>
    <property type="match status" value="1"/>
</dbReference>
<evidence type="ECO:0000313" key="2">
    <source>
        <dbReference type="EMBL" id="MFD2960602.1"/>
    </source>
</evidence>
<feature type="domain" description="AB hydrolase-1" evidence="1">
    <location>
        <begin position="4"/>
        <end position="236"/>
    </location>
</feature>
<sequence length="261" mass="29444">MKDIIFIHGMFLTAKSWKPWEKFFGARGYNCRSLFWPLHEDEPAILRSNPPANLGDLHLDEVVASMTHEILKHDKPVVIGHSVGGLIAQLLANKDLVSLAVTISSVAPNAMLKFDWNFIKNSALITNPLKGNKPFVMDETSFHQFFANTLDKSTSDIAWEDYAVYDSRNILRDCMGPVGQVDLNKPHIPLLFIIGEEDKIIPVALAQKNARAYTDSESIVNFKSFPQRSHFICGEPGWEEVADYVYTWIKGQQTEPSVKLI</sequence>
<dbReference type="RefSeq" id="WP_377608875.1">
    <property type="nucleotide sequence ID" value="NZ_JBHUPA010000001.1"/>
</dbReference>
<dbReference type="EMBL" id="JBHUPA010000001">
    <property type="protein sequence ID" value="MFD2960602.1"/>
    <property type="molecule type" value="Genomic_DNA"/>
</dbReference>
<dbReference type="GO" id="GO:0016787">
    <property type="term" value="F:hydrolase activity"/>
    <property type="evidence" value="ECO:0007669"/>
    <property type="project" value="UniProtKB-KW"/>
</dbReference>
<keyword evidence="2" id="KW-0378">Hydrolase</keyword>
<organism evidence="2 3">
    <name type="scientific">Olivibacter jilunii</name>
    <dbReference type="NCBI Taxonomy" id="985016"/>
    <lineage>
        <taxon>Bacteria</taxon>
        <taxon>Pseudomonadati</taxon>
        <taxon>Bacteroidota</taxon>
        <taxon>Sphingobacteriia</taxon>
        <taxon>Sphingobacteriales</taxon>
        <taxon>Sphingobacteriaceae</taxon>
        <taxon>Olivibacter</taxon>
    </lineage>
</organism>
<comment type="caution">
    <text evidence="2">The sequence shown here is derived from an EMBL/GenBank/DDBJ whole genome shotgun (WGS) entry which is preliminary data.</text>
</comment>
<dbReference type="Proteomes" id="UP001597560">
    <property type="component" value="Unassembled WGS sequence"/>
</dbReference>